<accession>A0A2U8WDN0</accession>
<reference evidence="3" key="1">
    <citation type="submission" date="2018-05" db="EMBL/GenBank/DDBJ databases">
        <title>Complete Genome Sequence of Methylobacterium sp. 17SD2-17.</title>
        <authorList>
            <person name="Srinivasan S."/>
        </authorList>
    </citation>
    <scope>NUCLEOTIDE SEQUENCE [LARGE SCALE GENOMIC DNA]</scope>
    <source>
        <strain evidence="3">17SD2-17</strain>
    </source>
</reference>
<evidence type="ECO:0000259" key="1">
    <source>
        <dbReference type="Pfam" id="PF07486"/>
    </source>
</evidence>
<evidence type="ECO:0000313" key="2">
    <source>
        <dbReference type="EMBL" id="AWN43392.1"/>
    </source>
</evidence>
<dbReference type="Proteomes" id="UP000245926">
    <property type="component" value="Chromosome"/>
</dbReference>
<dbReference type="AlphaFoldDB" id="A0A2U8WDN0"/>
<feature type="domain" description="Cell wall hydrolase SleB" evidence="1">
    <location>
        <begin position="66"/>
        <end position="163"/>
    </location>
</feature>
<dbReference type="Pfam" id="PF07486">
    <property type="entry name" value="Hydrolase_2"/>
    <property type="match status" value="1"/>
</dbReference>
<proteinExistence type="predicted"/>
<name>A0A2U8WDN0_9HYPH</name>
<dbReference type="GO" id="GO:0016787">
    <property type="term" value="F:hydrolase activity"/>
    <property type="evidence" value="ECO:0007669"/>
    <property type="project" value="UniProtKB-KW"/>
</dbReference>
<dbReference type="KEGG" id="mets:DK389_26370"/>
<protein>
    <submittedName>
        <fullName evidence="2">Cell wall hydrolase</fullName>
    </submittedName>
</protein>
<keyword evidence="3" id="KW-1185">Reference proteome</keyword>
<evidence type="ECO:0000313" key="3">
    <source>
        <dbReference type="Proteomes" id="UP000245926"/>
    </source>
</evidence>
<dbReference type="Gene3D" id="1.10.10.2520">
    <property type="entry name" value="Cell wall hydrolase SleB, domain 1"/>
    <property type="match status" value="1"/>
</dbReference>
<sequence>MQGIRGTRSAVYIGLILALPGLGACQLTPNTDLTTGSIGRAKPVAATSAERECLARAMYFESNRSDEEGLLAVGTVVMNRVDATAYPDRICDVVGQPRQFATGVLTKPMRVQDRPRIEQVADAVLAGERHPQVGRAMFFHTAGRRYPYGNMHYVALAGGNAFYEKRGRGAPEPAPAMVAATGLARPEPEIAAAQTILNEPARNICRVAALGAASHG</sequence>
<dbReference type="RefSeq" id="WP_109894151.1">
    <property type="nucleotide sequence ID" value="NZ_CP029550.1"/>
</dbReference>
<dbReference type="InterPro" id="IPR011105">
    <property type="entry name" value="Cell_wall_hydrolase_SleB"/>
</dbReference>
<dbReference type="EMBL" id="CP029550">
    <property type="protein sequence ID" value="AWN43392.1"/>
    <property type="molecule type" value="Genomic_DNA"/>
</dbReference>
<dbReference type="InterPro" id="IPR042047">
    <property type="entry name" value="SleB_dom1"/>
</dbReference>
<dbReference type="PROSITE" id="PS51257">
    <property type="entry name" value="PROKAR_LIPOPROTEIN"/>
    <property type="match status" value="1"/>
</dbReference>
<gene>
    <name evidence="2" type="ORF">DK389_26370</name>
</gene>
<dbReference type="OrthoDB" id="8433080at2"/>
<keyword evidence="2" id="KW-0378">Hydrolase</keyword>
<organism evidence="2 3">
    <name type="scientific">Methylobacterium durans</name>
    <dbReference type="NCBI Taxonomy" id="2202825"/>
    <lineage>
        <taxon>Bacteria</taxon>
        <taxon>Pseudomonadati</taxon>
        <taxon>Pseudomonadota</taxon>
        <taxon>Alphaproteobacteria</taxon>
        <taxon>Hyphomicrobiales</taxon>
        <taxon>Methylobacteriaceae</taxon>
        <taxon>Methylobacterium</taxon>
    </lineage>
</organism>